<dbReference type="eggNOG" id="COG2755">
    <property type="taxonomic scope" value="Bacteria"/>
</dbReference>
<protein>
    <submittedName>
        <fullName evidence="4">Lipolytic enzyme, G-D-S-L</fullName>
    </submittedName>
</protein>
<dbReference type="Proteomes" id="UP000009134">
    <property type="component" value="Chromosome"/>
</dbReference>
<evidence type="ECO:0000256" key="1">
    <source>
        <dbReference type="SAM" id="MobiDB-lite"/>
    </source>
</evidence>
<gene>
    <name evidence="4" type="ordered locus">Saro_3112</name>
</gene>
<sequence length="287" mass="30092">MRKAMAGALALATLAAAGTPAMAQNRAAPAAPPAAAPPAPEPPAAVPPAEGMAEQPCLPDQRGLFFAHPYVRRYDWAWECRYADADKQIAQAPRVVFIGDSITENWVGLAPTLFVDGAIGRGISGQTSPQILVRFYQDVVRLKPRVVHIMIGTNDIAGNTGPSSPEMYTNHVAAMVDLARANGIAVVLGSVLPAAKFPWKPQLSPAAQVVALNAWLKDFAAQRGAVFADYHAALANAEGGIDRDLAPDGIHPNAKGYAVMEPIAKAAIAQAEGLAGQGETPAVRSRR</sequence>
<feature type="domain" description="SGNH hydrolase-type esterase" evidence="3">
    <location>
        <begin position="97"/>
        <end position="259"/>
    </location>
</feature>
<evidence type="ECO:0000256" key="2">
    <source>
        <dbReference type="SAM" id="SignalP"/>
    </source>
</evidence>
<dbReference type="EMBL" id="CP000248">
    <property type="protein sequence ID" value="ABD27547.1"/>
    <property type="molecule type" value="Genomic_DNA"/>
</dbReference>
<keyword evidence="5" id="KW-1185">Reference proteome</keyword>
<dbReference type="InterPro" id="IPR051532">
    <property type="entry name" value="Ester_Hydrolysis_Enzymes"/>
</dbReference>
<dbReference type="SUPFAM" id="SSF52266">
    <property type="entry name" value="SGNH hydrolase"/>
    <property type="match status" value="1"/>
</dbReference>
<accession>Q2G3M6</accession>
<feature type="compositionally biased region" description="Pro residues" evidence="1">
    <location>
        <begin position="30"/>
        <end position="46"/>
    </location>
</feature>
<feature type="region of interest" description="Disordered" evidence="1">
    <location>
        <begin position="27"/>
        <end position="53"/>
    </location>
</feature>
<dbReference type="InterPro" id="IPR013830">
    <property type="entry name" value="SGNH_hydro"/>
</dbReference>
<dbReference type="RefSeq" id="WP_011446751.1">
    <property type="nucleotide sequence ID" value="NC_007794.1"/>
</dbReference>
<dbReference type="KEGG" id="nar:Saro_3112"/>
<name>Q2G3M6_NOVAD</name>
<evidence type="ECO:0000313" key="4">
    <source>
        <dbReference type="EMBL" id="ABD27547.1"/>
    </source>
</evidence>
<evidence type="ECO:0000313" key="5">
    <source>
        <dbReference type="Proteomes" id="UP000009134"/>
    </source>
</evidence>
<dbReference type="Pfam" id="PF13472">
    <property type="entry name" value="Lipase_GDSL_2"/>
    <property type="match status" value="1"/>
</dbReference>
<dbReference type="InterPro" id="IPR036514">
    <property type="entry name" value="SGNH_hydro_sf"/>
</dbReference>
<proteinExistence type="predicted"/>
<feature type="chain" id="PRO_5004207896" evidence="2">
    <location>
        <begin position="24"/>
        <end position="287"/>
    </location>
</feature>
<organism evidence="4 5">
    <name type="scientific">Novosphingobium aromaticivorans (strain ATCC 700278 / DSM 12444 / CCUG 56034 / CIP 105152 / NBRC 16084 / F199)</name>
    <dbReference type="NCBI Taxonomy" id="279238"/>
    <lineage>
        <taxon>Bacteria</taxon>
        <taxon>Pseudomonadati</taxon>
        <taxon>Pseudomonadota</taxon>
        <taxon>Alphaproteobacteria</taxon>
        <taxon>Sphingomonadales</taxon>
        <taxon>Sphingomonadaceae</taxon>
        <taxon>Novosphingobium</taxon>
    </lineage>
</organism>
<evidence type="ECO:0000259" key="3">
    <source>
        <dbReference type="Pfam" id="PF13472"/>
    </source>
</evidence>
<dbReference type="CDD" id="cd04501">
    <property type="entry name" value="SGNH_hydrolase_like_4"/>
    <property type="match status" value="1"/>
</dbReference>
<dbReference type="PANTHER" id="PTHR30383:SF5">
    <property type="entry name" value="SGNH HYDROLASE-TYPE ESTERASE DOMAIN-CONTAINING PROTEIN"/>
    <property type="match status" value="1"/>
</dbReference>
<dbReference type="HOGENOM" id="CLU_051989_5_1_5"/>
<reference evidence="5" key="1">
    <citation type="submission" date="2006-01" db="EMBL/GenBank/DDBJ databases">
        <title>Complete sequence of Novosphingobium aromaticivorans DSM 12444.</title>
        <authorList>
            <consortium name="US DOE Joint Genome Institute"/>
            <person name="Copeland A."/>
            <person name="Lucas S."/>
            <person name="Lapidus A."/>
            <person name="Barry K."/>
            <person name="Detter J.C."/>
            <person name="Glavina T."/>
            <person name="Hammon N."/>
            <person name="Israni S."/>
            <person name="Pitluck S."/>
            <person name="Chain P."/>
            <person name="Malfatti S."/>
            <person name="Shin M."/>
            <person name="Vergez L."/>
            <person name="Schmutz J."/>
            <person name="Larimer F."/>
            <person name="Land M."/>
            <person name="Kyrpides N."/>
            <person name="Ivanova N."/>
            <person name="Fredrickson J."/>
            <person name="Balkwill D."/>
            <person name="Romine M.F."/>
            <person name="Richardson P."/>
        </authorList>
    </citation>
    <scope>NUCLEOTIDE SEQUENCE [LARGE SCALE GENOMIC DNA]</scope>
    <source>
        <strain evidence="5">ATCC 700278 / DSM 12444 / CCUG 56034 / CIP 105152 / NBRC 16084 / F199</strain>
    </source>
</reference>
<dbReference type="GO" id="GO:0004622">
    <property type="term" value="F:phosphatidylcholine lysophospholipase activity"/>
    <property type="evidence" value="ECO:0007669"/>
    <property type="project" value="TreeGrafter"/>
</dbReference>
<dbReference type="STRING" id="279238.Saro_3112"/>
<dbReference type="Gene3D" id="3.40.50.1110">
    <property type="entry name" value="SGNH hydrolase"/>
    <property type="match status" value="1"/>
</dbReference>
<keyword evidence="2" id="KW-0732">Signal</keyword>
<feature type="signal peptide" evidence="2">
    <location>
        <begin position="1"/>
        <end position="23"/>
    </location>
</feature>
<dbReference type="AlphaFoldDB" id="Q2G3M6"/>
<dbReference type="PANTHER" id="PTHR30383">
    <property type="entry name" value="THIOESTERASE 1/PROTEASE 1/LYSOPHOSPHOLIPASE L1"/>
    <property type="match status" value="1"/>
</dbReference>